<dbReference type="AlphaFoldDB" id="A0A9P7W2L0"/>
<reference evidence="1" key="1">
    <citation type="submission" date="2020-11" db="EMBL/GenBank/DDBJ databases">
        <title>Adaptations for nitrogen fixation in a non-lichenized fungal sporocarp promotes dispersal by wood-feeding termites.</title>
        <authorList>
            <consortium name="DOE Joint Genome Institute"/>
            <person name="Koch R.A."/>
            <person name="Yoon G."/>
            <person name="Arayal U."/>
            <person name="Lail K."/>
            <person name="Amirebrahimi M."/>
            <person name="Labutti K."/>
            <person name="Lipzen A."/>
            <person name="Riley R."/>
            <person name="Barry K."/>
            <person name="Henrissat B."/>
            <person name="Grigoriev I.V."/>
            <person name="Herr J.R."/>
            <person name="Aime M.C."/>
        </authorList>
    </citation>
    <scope>NUCLEOTIDE SEQUENCE</scope>
    <source>
        <strain evidence="1">MCA 3950</strain>
    </source>
</reference>
<organism evidence="1 2">
    <name type="scientific">Guyanagaster necrorhizus</name>
    <dbReference type="NCBI Taxonomy" id="856835"/>
    <lineage>
        <taxon>Eukaryota</taxon>
        <taxon>Fungi</taxon>
        <taxon>Dikarya</taxon>
        <taxon>Basidiomycota</taxon>
        <taxon>Agaricomycotina</taxon>
        <taxon>Agaricomycetes</taxon>
        <taxon>Agaricomycetidae</taxon>
        <taxon>Agaricales</taxon>
        <taxon>Marasmiineae</taxon>
        <taxon>Physalacriaceae</taxon>
        <taxon>Guyanagaster</taxon>
    </lineage>
</organism>
<comment type="caution">
    <text evidence="1">The sequence shown here is derived from an EMBL/GenBank/DDBJ whole genome shotgun (WGS) entry which is preliminary data.</text>
</comment>
<evidence type="ECO:0000313" key="2">
    <source>
        <dbReference type="Proteomes" id="UP000812287"/>
    </source>
</evidence>
<gene>
    <name evidence="1" type="ORF">BT62DRAFT_392751</name>
</gene>
<dbReference type="RefSeq" id="XP_043044532.1">
    <property type="nucleotide sequence ID" value="XM_043180765.1"/>
</dbReference>
<sequence length="98" mass="10600">MSVDNVKASRSGMAVIAILGLLSRAEPRSICSHFSCFSISSVAAAIKRKDSVFLHSPNEVRLRMLTCVVIVVPLALNLTRCSTSPFLSPCLPMTPKPR</sequence>
<dbReference type="EMBL" id="MU250525">
    <property type="protein sequence ID" value="KAG7451032.1"/>
    <property type="molecule type" value="Genomic_DNA"/>
</dbReference>
<protein>
    <submittedName>
        <fullName evidence="1">Uncharacterized protein</fullName>
    </submittedName>
</protein>
<dbReference type="GeneID" id="66103061"/>
<keyword evidence="2" id="KW-1185">Reference proteome</keyword>
<dbReference type="Proteomes" id="UP000812287">
    <property type="component" value="Unassembled WGS sequence"/>
</dbReference>
<proteinExistence type="predicted"/>
<evidence type="ECO:0000313" key="1">
    <source>
        <dbReference type="EMBL" id="KAG7451032.1"/>
    </source>
</evidence>
<accession>A0A9P7W2L0</accession>
<name>A0A9P7W2L0_9AGAR</name>